<gene>
    <name evidence="1" type="ORF">SHKM778_04540</name>
</gene>
<accession>A0AAT9H9H5</accession>
<name>A0AAT9H9H5_9ACTN</name>
<dbReference type="AlphaFoldDB" id="A0AAT9H9H5"/>
<sequence>MRGRVGAPLLLGVDREEVRQGQRDAPGFEEGGLGARFGMALRRIGRYGAAAQPGQGGRGRTGFPVPPLVAEEKCLGGLDVVGPLHSHPVASRRG</sequence>
<evidence type="ECO:0000313" key="1">
    <source>
        <dbReference type="EMBL" id="BFO14066.1"/>
    </source>
</evidence>
<dbReference type="EMBL" id="AP035768">
    <property type="protein sequence ID" value="BFO14066.1"/>
    <property type="molecule type" value="Genomic_DNA"/>
</dbReference>
<protein>
    <submittedName>
        <fullName evidence="1">Uncharacterized protein</fullName>
    </submittedName>
</protein>
<organism evidence="1">
    <name type="scientific">Streptomyces haneummycinicus</name>
    <dbReference type="NCBI Taxonomy" id="3074435"/>
    <lineage>
        <taxon>Bacteria</taxon>
        <taxon>Bacillati</taxon>
        <taxon>Actinomycetota</taxon>
        <taxon>Actinomycetes</taxon>
        <taxon>Kitasatosporales</taxon>
        <taxon>Streptomycetaceae</taxon>
        <taxon>Streptomyces</taxon>
    </lineage>
</organism>
<reference evidence="1" key="1">
    <citation type="submission" date="2024-06" db="EMBL/GenBank/DDBJ databases">
        <authorList>
            <consortium name="consrtm"/>
            <person name="Uemura M."/>
            <person name="Terahara T."/>
        </authorList>
    </citation>
    <scope>NUCLEOTIDE SEQUENCE</scope>
    <source>
        <strain evidence="1">KM77-8</strain>
    </source>
</reference>
<reference evidence="1" key="2">
    <citation type="submission" date="2024-07" db="EMBL/GenBank/DDBJ databases">
        <title>Streptomyces haneummycinica sp. nov., a new antibiotic-producing actinobacterium isolated from marine sediment.</title>
        <authorList>
            <person name="Uemura M."/>
            <person name="Hamada M."/>
            <person name="Hirano S."/>
            <person name="Kobayashi K."/>
            <person name="Ohshiro T."/>
            <person name="Kobayashi T."/>
            <person name="Terahara T."/>
        </authorList>
    </citation>
    <scope>NUCLEOTIDE SEQUENCE</scope>
    <source>
        <strain evidence="1">KM77-8</strain>
    </source>
</reference>
<proteinExistence type="predicted"/>